<dbReference type="InterPro" id="IPR002591">
    <property type="entry name" value="Phosphodiest/P_Trfase"/>
</dbReference>
<organism evidence="15 16">
    <name type="scientific">Sporormia fimetaria CBS 119925</name>
    <dbReference type="NCBI Taxonomy" id="1340428"/>
    <lineage>
        <taxon>Eukaryota</taxon>
        <taxon>Fungi</taxon>
        <taxon>Dikarya</taxon>
        <taxon>Ascomycota</taxon>
        <taxon>Pezizomycotina</taxon>
        <taxon>Dothideomycetes</taxon>
        <taxon>Pleosporomycetidae</taxon>
        <taxon>Pleosporales</taxon>
        <taxon>Sporormiaceae</taxon>
        <taxon>Sporormia</taxon>
    </lineage>
</organism>
<dbReference type="Pfam" id="PF19316">
    <property type="entry name" value="PIGO_PIGG"/>
    <property type="match status" value="1"/>
</dbReference>
<dbReference type="OrthoDB" id="272139at2759"/>
<feature type="transmembrane region" description="Helical" evidence="13">
    <location>
        <begin position="7"/>
        <end position="29"/>
    </location>
</feature>
<keyword evidence="9 13" id="KW-1133">Transmembrane helix</keyword>
<sequence>MASRTLFLVLANLLIPVAIVIFGTGFFPYKPFMPGLATYGPLGWDEEMGWTEEPEAPFNKLVFMVVDALRSDFVFGEESGMKYVQSLIESGAALPFTAHATSPTITMPRIKAITTGSVPSFLDVILNFLESDTTSSLAKQDTWLAQMRAKEGGKLVMYGDDTWLKLFPGFFERADGTTSFFVSDFTEVDNNVTRHVPEELLNSDWNGMVLHYLGLDHIGHKMGPKGPQMMPKQIEMDGIVQQIYEAIENEEHLSKTLFVLAGDHGMNEGGNHGGSSSGETSAALVFMSPRIKQITGAKGFQGTIKGAGEYEYYETVEQSDIAPTIAGLLGFPIPRNNLGVFIKGFIRCWEDGRDRTRLLLQNAKQVKKIVEATYPSLYFGNSFRQVPESGGNGQRLAHQWQKVVQVMTDPTSLESQAHVDEIYKFLYDAQDTLSTTASNYDVPKLYLGTLLAAISCVFAFLSMGKLTPFSSGIFLALTILLHSVSMFASSYVEEEHLFWYFITASWFVYLVIREASEWRPTWGSQWLIGLLVHPAMMVLYLHRIIQRWNQTGQKYAGAPDIVHIFSTAGFGSAVLWSLIGATYLDITTRLSQHTGRCICSFVESKPDAEPTDWHRFAGTFFVLPLGATAFIFKLAFTAQDAPELTRGISEGLVQWTNSLNLVGVARMVFSAMAVTSVSMITGELSRARARKGKRGGHGHLAVALFDLSTLFLMTQTKAENIPLFLLFRLQTVFLTHLSLTPTDITTTILLLTQTSFFASGNNNAISSISLSNAYNGISSYNPLLVALLVFASNWAAPIYWSLFGVLLLGSRERLTRFNDTNAVDDNKTESRERDWVTAERAHLTHLARTSPRTRDNESGGGEWQDHFARGTLAVSVALTSVMTACTVLRAHLFVWSVFSPKFLMGVAWAACWHLGVMGGLGGAVQWVGRW</sequence>
<feature type="transmembrane region" description="Helical" evidence="13">
    <location>
        <begin position="783"/>
        <end position="808"/>
    </location>
</feature>
<keyword evidence="6 13" id="KW-0808">Transferase</keyword>
<evidence type="ECO:0000256" key="8">
    <source>
        <dbReference type="ARBA" id="ARBA00022824"/>
    </source>
</evidence>
<evidence type="ECO:0000259" key="14">
    <source>
        <dbReference type="Pfam" id="PF19316"/>
    </source>
</evidence>
<dbReference type="PANTHER" id="PTHR23072:SF0">
    <property type="entry name" value="GPI ETHANOLAMINE PHOSPHATE TRANSFERASE 2"/>
    <property type="match status" value="1"/>
</dbReference>
<feature type="domain" description="GPI ethanolamine phosphate transferase 2 C-terminal" evidence="14">
    <location>
        <begin position="437"/>
        <end position="929"/>
    </location>
</feature>
<dbReference type="InterPro" id="IPR037674">
    <property type="entry name" value="PIG-G_N"/>
</dbReference>
<dbReference type="PANTHER" id="PTHR23072">
    <property type="entry name" value="PHOSPHATIDYLINOSITOL GLYCAN-RELATED"/>
    <property type="match status" value="1"/>
</dbReference>
<dbReference type="InterPro" id="IPR017850">
    <property type="entry name" value="Alkaline_phosphatase_core_sf"/>
</dbReference>
<keyword evidence="10 13" id="KW-0472">Membrane</keyword>
<dbReference type="GO" id="GO:0051267">
    <property type="term" value="F:CP2 mannose-ethanolamine phosphotransferase activity"/>
    <property type="evidence" value="ECO:0007669"/>
    <property type="project" value="TreeGrafter"/>
</dbReference>
<evidence type="ECO:0000256" key="1">
    <source>
        <dbReference type="ARBA" id="ARBA00004477"/>
    </source>
</evidence>
<comment type="pathway">
    <text evidence="2 13">Glycolipid biosynthesis; glycosylphosphatidylinositol-anchor biosynthesis.</text>
</comment>
<dbReference type="CDD" id="cd16024">
    <property type="entry name" value="GPI_EPT_2"/>
    <property type="match status" value="1"/>
</dbReference>
<dbReference type="AlphaFoldDB" id="A0A6A6VKJ3"/>
<evidence type="ECO:0000256" key="5">
    <source>
        <dbReference type="ARBA" id="ARBA00022502"/>
    </source>
</evidence>
<feature type="transmembrane region" description="Helical" evidence="13">
    <location>
        <begin position="658"/>
        <end position="680"/>
    </location>
</feature>
<feature type="transmembrane region" description="Helical" evidence="13">
    <location>
        <begin position="473"/>
        <end position="491"/>
    </location>
</feature>
<comment type="subcellular location">
    <subcellularLocation>
        <location evidence="1 13">Endoplasmic reticulum membrane</location>
        <topology evidence="1 13">Multi-pass membrane protein</topology>
    </subcellularLocation>
</comment>
<dbReference type="GO" id="GO:0006506">
    <property type="term" value="P:GPI anchor biosynthetic process"/>
    <property type="evidence" value="ECO:0007669"/>
    <property type="project" value="UniProtKB-UniPathway"/>
</dbReference>
<feature type="transmembrane region" description="Helical" evidence="13">
    <location>
        <begin position="872"/>
        <end position="894"/>
    </location>
</feature>
<evidence type="ECO:0000313" key="15">
    <source>
        <dbReference type="EMBL" id="KAF2750244.1"/>
    </source>
</evidence>
<dbReference type="InterPro" id="IPR039527">
    <property type="entry name" value="PIGG/GPI7"/>
</dbReference>
<keyword evidence="8 13" id="KW-0256">Endoplasmic reticulum</keyword>
<accession>A0A6A6VKJ3</accession>
<proteinExistence type="inferred from homology"/>
<keyword evidence="16" id="KW-1185">Reference proteome</keyword>
<evidence type="ECO:0000256" key="2">
    <source>
        <dbReference type="ARBA" id="ARBA00004687"/>
    </source>
</evidence>
<feature type="transmembrane region" description="Helical" evidence="13">
    <location>
        <begin position="906"/>
        <end position="927"/>
    </location>
</feature>
<feature type="transmembrane region" description="Helical" evidence="13">
    <location>
        <begin position="497"/>
        <end position="512"/>
    </location>
</feature>
<dbReference type="FunFam" id="3.40.720.10:FF:000045">
    <property type="entry name" value="GPI ethanolamine phosphate transferase 2"/>
    <property type="match status" value="1"/>
</dbReference>
<dbReference type="Pfam" id="PF01663">
    <property type="entry name" value="Phosphodiest"/>
    <property type="match status" value="1"/>
</dbReference>
<evidence type="ECO:0000256" key="3">
    <source>
        <dbReference type="ARBA" id="ARBA00005315"/>
    </source>
</evidence>
<evidence type="ECO:0000256" key="4">
    <source>
        <dbReference type="ARBA" id="ARBA00020830"/>
    </source>
</evidence>
<dbReference type="InterPro" id="IPR045687">
    <property type="entry name" value="PIGG/GPI7_C"/>
</dbReference>
<dbReference type="SUPFAM" id="SSF53649">
    <property type="entry name" value="Alkaline phosphatase-like"/>
    <property type="match status" value="1"/>
</dbReference>
<protein>
    <recommendedName>
        <fullName evidence="4 13">GPI ethanolamine phosphate transferase 2</fullName>
    </recommendedName>
</protein>
<reference evidence="15" key="1">
    <citation type="journal article" date="2020" name="Stud. Mycol.">
        <title>101 Dothideomycetes genomes: a test case for predicting lifestyles and emergence of pathogens.</title>
        <authorList>
            <person name="Haridas S."/>
            <person name="Albert R."/>
            <person name="Binder M."/>
            <person name="Bloem J."/>
            <person name="Labutti K."/>
            <person name="Salamov A."/>
            <person name="Andreopoulos B."/>
            <person name="Baker S."/>
            <person name="Barry K."/>
            <person name="Bills G."/>
            <person name="Bluhm B."/>
            <person name="Cannon C."/>
            <person name="Castanera R."/>
            <person name="Culley D."/>
            <person name="Daum C."/>
            <person name="Ezra D."/>
            <person name="Gonzalez J."/>
            <person name="Henrissat B."/>
            <person name="Kuo A."/>
            <person name="Liang C."/>
            <person name="Lipzen A."/>
            <person name="Lutzoni F."/>
            <person name="Magnuson J."/>
            <person name="Mondo S."/>
            <person name="Nolan M."/>
            <person name="Ohm R."/>
            <person name="Pangilinan J."/>
            <person name="Park H.-J."/>
            <person name="Ramirez L."/>
            <person name="Alfaro M."/>
            <person name="Sun H."/>
            <person name="Tritt A."/>
            <person name="Yoshinaga Y."/>
            <person name="Zwiers L.-H."/>
            <person name="Turgeon B."/>
            <person name="Goodwin S."/>
            <person name="Spatafora J."/>
            <person name="Crous P."/>
            <person name="Grigoriev I."/>
        </authorList>
    </citation>
    <scope>NUCLEOTIDE SEQUENCE</scope>
    <source>
        <strain evidence="15">CBS 119925</strain>
    </source>
</reference>
<evidence type="ECO:0000256" key="9">
    <source>
        <dbReference type="ARBA" id="ARBA00022989"/>
    </source>
</evidence>
<dbReference type="GO" id="GO:0005789">
    <property type="term" value="C:endoplasmic reticulum membrane"/>
    <property type="evidence" value="ECO:0007669"/>
    <property type="project" value="UniProtKB-SubCell"/>
</dbReference>
<comment type="function">
    <text evidence="12 13">Ethanolamine phosphate transferase involved in glycosylphosphatidylinositol-anchor biosynthesis. Transfers ethanolamine phosphate to the GPI second mannose.</text>
</comment>
<evidence type="ECO:0000256" key="12">
    <source>
        <dbReference type="ARBA" id="ARBA00056729"/>
    </source>
</evidence>
<evidence type="ECO:0000256" key="7">
    <source>
        <dbReference type="ARBA" id="ARBA00022692"/>
    </source>
</evidence>
<evidence type="ECO:0000256" key="13">
    <source>
        <dbReference type="RuleBase" id="RU367106"/>
    </source>
</evidence>
<name>A0A6A6VKJ3_9PLEO</name>
<dbReference type="Gene3D" id="3.40.720.10">
    <property type="entry name" value="Alkaline Phosphatase, subunit A"/>
    <property type="match status" value="1"/>
</dbReference>
<feature type="transmembrane region" description="Helical" evidence="13">
    <location>
        <begin position="616"/>
        <end position="638"/>
    </location>
</feature>
<feature type="transmembrane region" description="Helical" evidence="13">
    <location>
        <begin position="524"/>
        <end position="541"/>
    </location>
</feature>
<gene>
    <name evidence="15" type="ORF">M011DRAFT_465020</name>
</gene>
<keyword evidence="7 13" id="KW-0812">Transmembrane</keyword>
<comment type="similarity">
    <text evidence="3 13">Belongs to the PIGG/PIGN/PIGO family. PIGG subfamily.</text>
</comment>
<keyword evidence="11" id="KW-0325">Glycoprotein</keyword>
<dbReference type="UniPathway" id="UPA00196"/>
<evidence type="ECO:0000256" key="11">
    <source>
        <dbReference type="ARBA" id="ARBA00023180"/>
    </source>
</evidence>
<feature type="transmembrane region" description="Helical" evidence="13">
    <location>
        <begin position="561"/>
        <end position="584"/>
    </location>
</feature>
<dbReference type="Proteomes" id="UP000799440">
    <property type="component" value="Unassembled WGS sequence"/>
</dbReference>
<evidence type="ECO:0000256" key="6">
    <source>
        <dbReference type="ARBA" id="ARBA00022679"/>
    </source>
</evidence>
<evidence type="ECO:0000313" key="16">
    <source>
        <dbReference type="Proteomes" id="UP000799440"/>
    </source>
</evidence>
<dbReference type="EMBL" id="MU006564">
    <property type="protein sequence ID" value="KAF2750244.1"/>
    <property type="molecule type" value="Genomic_DNA"/>
</dbReference>
<keyword evidence="5 13" id="KW-0337">GPI-anchor biosynthesis</keyword>
<evidence type="ECO:0000256" key="10">
    <source>
        <dbReference type="ARBA" id="ARBA00023136"/>
    </source>
</evidence>